<feature type="transmembrane region" description="Helical" evidence="5">
    <location>
        <begin position="142"/>
        <end position="161"/>
    </location>
</feature>
<feature type="transmembrane region" description="Helical" evidence="5">
    <location>
        <begin position="387"/>
        <end position="406"/>
    </location>
</feature>
<dbReference type="InterPro" id="IPR011701">
    <property type="entry name" value="MFS"/>
</dbReference>
<name>A0A9P7ZIZ8_9HYPO</name>
<evidence type="ECO:0000256" key="5">
    <source>
        <dbReference type="SAM" id="Phobius"/>
    </source>
</evidence>
<feature type="transmembrane region" description="Helical" evidence="5">
    <location>
        <begin position="86"/>
        <end position="107"/>
    </location>
</feature>
<feature type="transmembrane region" description="Helical" evidence="5">
    <location>
        <begin position="426"/>
        <end position="446"/>
    </location>
</feature>
<dbReference type="AlphaFoldDB" id="A0A9P7ZIZ8"/>
<feature type="transmembrane region" description="Helical" evidence="5">
    <location>
        <begin position="48"/>
        <end position="66"/>
    </location>
</feature>
<dbReference type="GO" id="GO:0022857">
    <property type="term" value="F:transmembrane transporter activity"/>
    <property type="evidence" value="ECO:0007669"/>
    <property type="project" value="InterPro"/>
</dbReference>
<keyword evidence="4 5" id="KW-0472">Membrane</keyword>
<protein>
    <submittedName>
        <fullName evidence="6">Major facilitator superfamily protein</fullName>
    </submittedName>
</protein>
<sequence length="464" mass="50327">MGSFTSWFRRHGDKSRLASQDITLRERDAEDDEAGHVPHEYRTYKRRWFGLVQLTLMNIVVSWDWLTFAPVAGKAAKYYNVDESTINWISTACLLAFVSVFPLVIWVLHRSVRLSFIVAAVLIPVGNWIRYAGSTSRSGGTIAYAMAGEVIIGFAQPFVLAAPTRYSDLWFTAKGRVTATAVMSLANPLGAALGQLINPLWVSEVGDISQMVLYVSIFSTVCSVPALFVPARPPTPVGPAAETPKLNLRKSIRAVTSSLELWLMFIPFAVYVGFFNSISSLLSQMMTPYGFSDDEAGIGGAILIVVGLVTAAITSPILDRSKKFLLAIRIVVPVIALSFFVFLWMPETKELAGPYVVLGILGASCFSLVPVALEFLIELGHPLSPEITSTTAWAGGQLLGAVFIIVSDALRAGDNASPPHNMKKALIFQAVMAVAAAFAPLSLGLFGRADKVNLRRIASDTRGH</sequence>
<feature type="transmembrane region" description="Helical" evidence="5">
    <location>
        <begin position="298"/>
        <end position="318"/>
    </location>
</feature>
<dbReference type="Proteomes" id="UP000887229">
    <property type="component" value="Unassembled WGS sequence"/>
</dbReference>
<dbReference type="GO" id="GO:0016020">
    <property type="term" value="C:membrane"/>
    <property type="evidence" value="ECO:0007669"/>
    <property type="project" value="UniProtKB-SubCell"/>
</dbReference>
<keyword evidence="3 5" id="KW-1133">Transmembrane helix</keyword>
<dbReference type="EMBL" id="MU251262">
    <property type="protein sequence ID" value="KAG9252470.1"/>
    <property type="molecule type" value="Genomic_DNA"/>
</dbReference>
<accession>A0A9P7ZIZ8</accession>
<comment type="subcellular location">
    <subcellularLocation>
        <location evidence="1">Membrane</location>
        <topology evidence="1">Multi-pass membrane protein</topology>
    </subcellularLocation>
</comment>
<proteinExistence type="predicted"/>
<dbReference type="PANTHER" id="PTHR10924:SF6">
    <property type="entry name" value="SOLUTE CARRIER FAMILY 49 MEMBER A3"/>
    <property type="match status" value="1"/>
</dbReference>
<keyword evidence="7" id="KW-1185">Reference proteome</keyword>
<reference evidence="6" key="1">
    <citation type="journal article" date="2021" name="IMA Fungus">
        <title>Genomic characterization of three marine fungi, including Emericellopsis atlantica sp. nov. with signatures of a generalist lifestyle and marine biomass degradation.</title>
        <authorList>
            <person name="Hagestad O.C."/>
            <person name="Hou L."/>
            <person name="Andersen J.H."/>
            <person name="Hansen E.H."/>
            <person name="Altermark B."/>
            <person name="Li C."/>
            <person name="Kuhnert E."/>
            <person name="Cox R.J."/>
            <person name="Crous P.W."/>
            <person name="Spatafora J.W."/>
            <person name="Lail K."/>
            <person name="Amirebrahimi M."/>
            <person name="Lipzen A."/>
            <person name="Pangilinan J."/>
            <person name="Andreopoulos W."/>
            <person name="Hayes R.D."/>
            <person name="Ng V."/>
            <person name="Grigoriev I.V."/>
            <person name="Jackson S.A."/>
            <person name="Sutton T.D.S."/>
            <person name="Dobson A.D.W."/>
            <person name="Rama T."/>
        </authorList>
    </citation>
    <scope>NUCLEOTIDE SEQUENCE</scope>
    <source>
        <strain evidence="6">TS7</strain>
    </source>
</reference>
<evidence type="ECO:0000256" key="4">
    <source>
        <dbReference type="ARBA" id="ARBA00023136"/>
    </source>
</evidence>
<feature type="transmembrane region" description="Helical" evidence="5">
    <location>
        <begin position="114"/>
        <end position="130"/>
    </location>
</feature>
<feature type="transmembrane region" description="Helical" evidence="5">
    <location>
        <begin position="325"/>
        <end position="345"/>
    </location>
</feature>
<evidence type="ECO:0000256" key="1">
    <source>
        <dbReference type="ARBA" id="ARBA00004141"/>
    </source>
</evidence>
<gene>
    <name evidence="6" type="ORF">F5Z01DRAFT_625612</name>
</gene>
<dbReference type="RefSeq" id="XP_046116394.1">
    <property type="nucleotide sequence ID" value="XM_046261435.1"/>
</dbReference>
<dbReference type="OrthoDB" id="422206at2759"/>
<dbReference type="GeneID" id="70292338"/>
<evidence type="ECO:0000256" key="2">
    <source>
        <dbReference type="ARBA" id="ARBA00022692"/>
    </source>
</evidence>
<evidence type="ECO:0000313" key="6">
    <source>
        <dbReference type="EMBL" id="KAG9252470.1"/>
    </source>
</evidence>
<dbReference type="InterPro" id="IPR036259">
    <property type="entry name" value="MFS_trans_sf"/>
</dbReference>
<keyword evidence="2 5" id="KW-0812">Transmembrane</keyword>
<feature type="transmembrane region" description="Helical" evidence="5">
    <location>
        <begin position="259"/>
        <end position="278"/>
    </location>
</feature>
<comment type="caution">
    <text evidence="6">The sequence shown here is derived from an EMBL/GenBank/DDBJ whole genome shotgun (WGS) entry which is preliminary data.</text>
</comment>
<evidence type="ECO:0000313" key="7">
    <source>
        <dbReference type="Proteomes" id="UP000887229"/>
    </source>
</evidence>
<dbReference type="Pfam" id="PF07690">
    <property type="entry name" value="MFS_1"/>
    <property type="match status" value="1"/>
</dbReference>
<evidence type="ECO:0000256" key="3">
    <source>
        <dbReference type="ARBA" id="ARBA00022989"/>
    </source>
</evidence>
<dbReference type="InterPro" id="IPR049680">
    <property type="entry name" value="FLVCR1-2_SLC49-like"/>
</dbReference>
<dbReference type="Gene3D" id="1.20.1250.20">
    <property type="entry name" value="MFS general substrate transporter like domains"/>
    <property type="match status" value="2"/>
</dbReference>
<dbReference type="PANTHER" id="PTHR10924">
    <property type="entry name" value="MAJOR FACILITATOR SUPERFAMILY PROTEIN-RELATED"/>
    <property type="match status" value="1"/>
</dbReference>
<dbReference type="SUPFAM" id="SSF103473">
    <property type="entry name" value="MFS general substrate transporter"/>
    <property type="match status" value="1"/>
</dbReference>
<organism evidence="6 7">
    <name type="scientific">Emericellopsis atlantica</name>
    <dbReference type="NCBI Taxonomy" id="2614577"/>
    <lineage>
        <taxon>Eukaryota</taxon>
        <taxon>Fungi</taxon>
        <taxon>Dikarya</taxon>
        <taxon>Ascomycota</taxon>
        <taxon>Pezizomycotina</taxon>
        <taxon>Sordariomycetes</taxon>
        <taxon>Hypocreomycetidae</taxon>
        <taxon>Hypocreales</taxon>
        <taxon>Bionectriaceae</taxon>
        <taxon>Emericellopsis</taxon>
    </lineage>
</organism>
<feature type="transmembrane region" description="Helical" evidence="5">
    <location>
        <begin position="351"/>
        <end position="375"/>
    </location>
</feature>